<organism evidence="1 2">
    <name type="scientific">Muraenolepis orangiensis</name>
    <name type="common">Patagonian moray cod</name>
    <dbReference type="NCBI Taxonomy" id="630683"/>
    <lineage>
        <taxon>Eukaryota</taxon>
        <taxon>Metazoa</taxon>
        <taxon>Chordata</taxon>
        <taxon>Craniata</taxon>
        <taxon>Vertebrata</taxon>
        <taxon>Euteleostomi</taxon>
        <taxon>Actinopterygii</taxon>
        <taxon>Neopterygii</taxon>
        <taxon>Teleostei</taxon>
        <taxon>Neoteleostei</taxon>
        <taxon>Acanthomorphata</taxon>
        <taxon>Zeiogadaria</taxon>
        <taxon>Gadariae</taxon>
        <taxon>Gadiformes</taxon>
        <taxon>Muraenolepidoidei</taxon>
        <taxon>Muraenolepididae</taxon>
        <taxon>Muraenolepis</taxon>
    </lineage>
</organism>
<evidence type="ECO:0000313" key="1">
    <source>
        <dbReference type="EMBL" id="KAJ3585086.1"/>
    </source>
</evidence>
<feature type="non-terminal residue" evidence="1">
    <location>
        <position position="50"/>
    </location>
</feature>
<comment type="caution">
    <text evidence="1">The sequence shown here is derived from an EMBL/GenBank/DDBJ whole genome shotgun (WGS) entry which is preliminary data.</text>
</comment>
<sequence>TASPGWLLARGYCVSSLGAEFGSFVKRPPLGTPPDIYIIGMQNGEKNRYC</sequence>
<evidence type="ECO:0000313" key="2">
    <source>
        <dbReference type="Proteomes" id="UP001148018"/>
    </source>
</evidence>
<gene>
    <name evidence="1" type="ORF">NHX12_013808</name>
</gene>
<accession>A0A9Q0I679</accession>
<dbReference type="EMBL" id="JANIIK010000118">
    <property type="protein sequence ID" value="KAJ3585086.1"/>
    <property type="molecule type" value="Genomic_DNA"/>
</dbReference>
<dbReference type="AlphaFoldDB" id="A0A9Q0I679"/>
<protein>
    <submittedName>
        <fullName evidence="1">Uncharacterized protein</fullName>
    </submittedName>
</protein>
<reference evidence="1" key="1">
    <citation type="submission" date="2022-07" db="EMBL/GenBank/DDBJ databases">
        <title>Chromosome-level genome of Muraenolepis orangiensis.</title>
        <authorList>
            <person name="Kim J."/>
        </authorList>
    </citation>
    <scope>NUCLEOTIDE SEQUENCE</scope>
    <source>
        <strain evidence="1">KU_S4_2022</strain>
        <tissue evidence="1">Muscle</tissue>
    </source>
</reference>
<feature type="non-terminal residue" evidence="1">
    <location>
        <position position="1"/>
    </location>
</feature>
<keyword evidence="2" id="KW-1185">Reference proteome</keyword>
<proteinExistence type="predicted"/>
<name>A0A9Q0I679_9TELE</name>
<dbReference type="Proteomes" id="UP001148018">
    <property type="component" value="Unassembled WGS sequence"/>
</dbReference>